<reference evidence="2 3" key="1">
    <citation type="submission" date="2018-05" db="EMBL/GenBank/DDBJ databases">
        <title>Integrated omic analyses show evidence that a Ca. Accumulibacter phosphatis strain performs denitrification under micro-aerobic conditions.</title>
        <authorList>
            <person name="Camejo P.Y."/>
            <person name="Katherine M.D."/>
            <person name="Daniel N.R."/>
        </authorList>
    </citation>
    <scope>NUCLEOTIDE SEQUENCE [LARGE SCALE GENOMIC DNA]</scope>
    <source>
        <strain evidence="2">UW-LDO-IC</strain>
    </source>
</reference>
<name>A0A369XKF9_9PROT</name>
<evidence type="ECO:0000256" key="1">
    <source>
        <dbReference type="SAM" id="Phobius"/>
    </source>
</evidence>
<accession>A0A369XKF9</accession>
<comment type="caution">
    <text evidence="2">The sequence shown here is derived from an EMBL/GenBank/DDBJ whole genome shotgun (WGS) entry which is preliminary data.</text>
</comment>
<organism evidence="2 3">
    <name type="scientific">Candidatus Accumulibacter meliphilus</name>
    <dbReference type="NCBI Taxonomy" id="2211374"/>
    <lineage>
        <taxon>Bacteria</taxon>
        <taxon>Pseudomonadati</taxon>
        <taxon>Pseudomonadota</taxon>
        <taxon>Betaproteobacteria</taxon>
        <taxon>Candidatus Accumulibacter</taxon>
    </lineage>
</organism>
<gene>
    <name evidence="2" type="ORF">DVS81_19545</name>
</gene>
<keyword evidence="1" id="KW-0472">Membrane</keyword>
<sequence>MTLLDTFWSRVAATLAVIVLAGLGLALGMLVDRWPPRGSCGGLASGACACVTGEPPARCQPASTESALPVAARSPSGNT</sequence>
<dbReference type="Proteomes" id="UP000253831">
    <property type="component" value="Unassembled WGS sequence"/>
</dbReference>
<protein>
    <submittedName>
        <fullName evidence="2">Uncharacterized protein</fullName>
    </submittedName>
</protein>
<proteinExistence type="predicted"/>
<evidence type="ECO:0000313" key="2">
    <source>
        <dbReference type="EMBL" id="RDE48919.1"/>
    </source>
</evidence>
<keyword evidence="1" id="KW-1133">Transmembrane helix</keyword>
<dbReference type="EMBL" id="QPGA01000071">
    <property type="protein sequence ID" value="RDE48919.1"/>
    <property type="molecule type" value="Genomic_DNA"/>
</dbReference>
<dbReference type="AlphaFoldDB" id="A0A369XKF9"/>
<keyword evidence="1" id="KW-0812">Transmembrane</keyword>
<feature type="transmembrane region" description="Helical" evidence="1">
    <location>
        <begin position="12"/>
        <end position="31"/>
    </location>
</feature>
<evidence type="ECO:0000313" key="3">
    <source>
        <dbReference type="Proteomes" id="UP000253831"/>
    </source>
</evidence>